<organism evidence="2 3">
    <name type="scientific">Acidaminococcus intestini</name>
    <dbReference type="NCBI Taxonomy" id="187327"/>
    <lineage>
        <taxon>Bacteria</taxon>
        <taxon>Bacillati</taxon>
        <taxon>Bacillota</taxon>
        <taxon>Negativicutes</taxon>
        <taxon>Acidaminococcales</taxon>
        <taxon>Acidaminococcaceae</taxon>
        <taxon>Acidaminococcus</taxon>
    </lineage>
</organism>
<dbReference type="Proteomes" id="UP000754226">
    <property type="component" value="Unassembled WGS sequence"/>
</dbReference>
<dbReference type="AlphaFoldDB" id="A0A943EEP0"/>
<protein>
    <submittedName>
        <fullName evidence="2">G-D-S-L family lipolytic protein</fullName>
    </submittedName>
</protein>
<evidence type="ECO:0000313" key="2">
    <source>
        <dbReference type="EMBL" id="MBS5520038.1"/>
    </source>
</evidence>
<dbReference type="GO" id="GO:0004622">
    <property type="term" value="F:phosphatidylcholine lysophospholipase activity"/>
    <property type="evidence" value="ECO:0007669"/>
    <property type="project" value="TreeGrafter"/>
</dbReference>
<reference evidence="2" key="1">
    <citation type="submission" date="2021-02" db="EMBL/GenBank/DDBJ databases">
        <title>Infant gut strain persistence is associated with maternal origin, phylogeny, and functional potential including surface adhesion and iron acquisition.</title>
        <authorList>
            <person name="Lou Y.C."/>
        </authorList>
    </citation>
    <scope>NUCLEOTIDE SEQUENCE</scope>
    <source>
        <strain evidence="2">L3_106_000M1_dasL3_106_000M1_concoct_15</strain>
    </source>
</reference>
<dbReference type="InterPro" id="IPR051532">
    <property type="entry name" value="Ester_Hydrolysis_Enzymes"/>
</dbReference>
<dbReference type="SUPFAM" id="SSF52266">
    <property type="entry name" value="SGNH hydrolase"/>
    <property type="match status" value="1"/>
</dbReference>
<proteinExistence type="predicted"/>
<gene>
    <name evidence="2" type="ORF">KHX13_06905</name>
</gene>
<dbReference type="InterPro" id="IPR013830">
    <property type="entry name" value="SGNH_hydro"/>
</dbReference>
<dbReference type="Gene3D" id="3.40.50.1110">
    <property type="entry name" value="SGNH hydrolase"/>
    <property type="match status" value="1"/>
</dbReference>
<accession>A0A943EEP0</accession>
<comment type="caution">
    <text evidence="2">The sequence shown here is derived from an EMBL/GenBank/DDBJ whole genome shotgun (WGS) entry which is preliminary data.</text>
</comment>
<sequence length="197" mass="21636">MKIVFVGDRLVSCTNVALAATWPEIAAKKLGFTAVNHAAGGRLTILMRGMFRSDVLAEAPDGVFIQCGINDVLLDEPLEKMKENICVTLDTATEGGIPLIILGSPILARPESTEKGWQLPSEFAKHDAALKAYRQFLKQEAARRDLPFFDMEAVFEEIQEKAGENLLVDGIHPNEKGYAALADAFADFFRPLMGDRI</sequence>
<evidence type="ECO:0000259" key="1">
    <source>
        <dbReference type="Pfam" id="PF13472"/>
    </source>
</evidence>
<dbReference type="EMBL" id="JAGZCZ010000007">
    <property type="protein sequence ID" value="MBS5520038.1"/>
    <property type="molecule type" value="Genomic_DNA"/>
</dbReference>
<feature type="domain" description="SGNH hydrolase-type esterase" evidence="1">
    <location>
        <begin position="14"/>
        <end position="180"/>
    </location>
</feature>
<name>A0A943EEP0_9FIRM</name>
<evidence type="ECO:0000313" key="3">
    <source>
        <dbReference type="Proteomes" id="UP000754226"/>
    </source>
</evidence>
<dbReference type="InterPro" id="IPR036514">
    <property type="entry name" value="SGNH_hydro_sf"/>
</dbReference>
<dbReference type="Pfam" id="PF13472">
    <property type="entry name" value="Lipase_GDSL_2"/>
    <property type="match status" value="1"/>
</dbReference>
<dbReference type="PANTHER" id="PTHR30383">
    <property type="entry name" value="THIOESTERASE 1/PROTEASE 1/LYSOPHOSPHOLIPASE L1"/>
    <property type="match status" value="1"/>
</dbReference>
<dbReference type="PANTHER" id="PTHR30383:SF5">
    <property type="entry name" value="SGNH HYDROLASE-TYPE ESTERASE DOMAIN-CONTAINING PROTEIN"/>
    <property type="match status" value="1"/>
</dbReference>